<organism evidence="9 10">
    <name type="scientific">Phocaeicola coprocola</name>
    <dbReference type="NCBI Taxonomy" id="310298"/>
    <lineage>
        <taxon>Bacteria</taxon>
        <taxon>Pseudomonadati</taxon>
        <taxon>Bacteroidota</taxon>
        <taxon>Bacteroidia</taxon>
        <taxon>Bacteroidales</taxon>
        <taxon>Bacteroidaceae</taxon>
        <taxon>Phocaeicola</taxon>
    </lineage>
</organism>
<reference evidence="9 10" key="1">
    <citation type="submission" date="2018-08" db="EMBL/GenBank/DDBJ databases">
        <title>A genome reference for cultivated species of the human gut microbiota.</title>
        <authorList>
            <person name="Zou Y."/>
            <person name="Xue W."/>
            <person name="Luo G."/>
        </authorList>
    </citation>
    <scope>NUCLEOTIDE SEQUENCE [LARGE SCALE GENOMIC DNA]</scope>
    <source>
        <strain evidence="9 10">AF24-2</strain>
    </source>
</reference>
<proteinExistence type="inferred from homology"/>
<dbReference type="Gene3D" id="3.10.50.40">
    <property type="match status" value="1"/>
</dbReference>
<accession>A0A412GA14</accession>
<keyword evidence="7" id="KW-0732">Signal</keyword>
<keyword evidence="10" id="KW-1185">Reference proteome</keyword>
<dbReference type="PANTHER" id="PTHR43811">
    <property type="entry name" value="FKBP-TYPE PEPTIDYL-PROLYL CIS-TRANS ISOMERASE FKPA"/>
    <property type="match status" value="1"/>
</dbReference>
<dbReference type="EMBL" id="QRUU01000086">
    <property type="protein sequence ID" value="RGR91243.1"/>
    <property type="molecule type" value="Genomic_DNA"/>
</dbReference>
<dbReference type="Proteomes" id="UP000285864">
    <property type="component" value="Unassembled WGS sequence"/>
</dbReference>
<keyword evidence="4 5" id="KW-0413">Isomerase</keyword>
<protein>
    <recommendedName>
        <fullName evidence="6">Peptidyl-prolyl cis-trans isomerase</fullName>
        <ecNumber evidence="6">5.2.1.8</ecNumber>
    </recommendedName>
</protein>
<dbReference type="RefSeq" id="WP_118485238.1">
    <property type="nucleotide sequence ID" value="NZ_CAUELD010000117.1"/>
</dbReference>
<evidence type="ECO:0000259" key="8">
    <source>
        <dbReference type="PROSITE" id="PS50059"/>
    </source>
</evidence>
<evidence type="ECO:0000256" key="4">
    <source>
        <dbReference type="ARBA" id="ARBA00023235"/>
    </source>
</evidence>
<evidence type="ECO:0000313" key="10">
    <source>
        <dbReference type="Proteomes" id="UP000285864"/>
    </source>
</evidence>
<dbReference type="SUPFAM" id="SSF54534">
    <property type="entry name" value="FKBP-like"/>
    <property type="match status" value="1"/>
</dbReference>
<dbReference type="InterPro" id="IPR001179">
    <property type="entry name" value="PPIase_FKBP_dom"/>
</dbReference>
<name>A0A412GA14_9BACT</name>
<feature type="domain" description="PPIase FKBP-type" evidence="8">
    <location>
        <begin position="108"/>
        <end position="199"/>
    </location>
</feature>
<gene>
    <name evidence="9" type="ORF">DWY20_13515</name>
</gene>
<feature type="signal peptide" evidence="7">
    <location>
        <begin position="1"/>
        <end position="22"/>
    </location>
</feature>
<evidence type="ECO:0000256" key="2">
    <source>
        <dbReference type="ARBA" id="ARBA00006577"/>
    </source>
</evidence>
<evidence type="ECO:0000313" key="9">
    <source>
        <dbReference type="EMBL" id="RGR91243.1"/>
    </source>
</evidence>
<dbReference type="EC" id="5.2.1.8" evidence="6"/>
<dbReference type="PROSITE" id="PS51257">
    <property type="entry name" value="PROKAR_LIPOPROTEIN"/>
    <property type="match status" value="1"/>
</dbReference>
<dbReference type="AlphaFoldDB" id="A0A412GA14"/>
<feature type="chain" id="PRO_5019214665" description="Peptidyl-prolyl cis-trans isomerase" evidence="7">
    <location>
        <begin position="23"/>
        <end position="214"/>
    </location>
</feature>
<comment type="catalytic activity">
    <reaction evidence="1 5 6">
        <text>[protein]-peptidylproline (omega=180) = [protein]-peptidylproline (omega=0)</text>
        <dbReference type="Rhea" id="RHEA:16237"/>
        <dbReference type="Rhea" id="RHEA-COMP:10747"/>
        <dbReference type="Rhea" id="RHEA-COMP:10748"/>
        <dbReference type="ChEBI" id="CHEBI:83833"/>
        <dbReference type="ChEBI" id="CHEBI:83834"/>
        <dbReference type="EC" id="5.2.1.8"/>
    </reaction>
</comment>
<evidence type="ECO:0000256" key="5">
    <source>
        <dbReference type="PROSITE-ProRule" id="PRU00277"/>
    </source>
</evidence>
<dbReference type="PROSITE" id="PS50059">
    <property type="entry name" value="FKBP_PPIASE"/>
    <property type="match status" value="1"/>
</dbReference>
<evidence type="ECO:0000256" key="3">
    <source>
        <dbReference type="ARBA" id="ARBA00023110"/>
    </source>
</evidence>
<evidence type="ECO:0000256" key="6">
    <source>
        <dbReference type="RuleBase" id="RU003915"/>
    </source>
</evidence>
<comment type="similarity">
    <text evidence="2 6">Belongs to the FKBP-type PPIase family.</text>
</comment>
<dbReference type="Pfam" id="PF00254">
    <property type="entry name" value="FKBP_C"/>
    <property type="match status" value="1"/>
</dbReference>
<dbReference type="GO" id="GO:0003755">
    <property type="term" value="F:peptidyl-prolyl cis-trans isomerase activity"/>
    <property type="evidence" value="ECO:0007669"/>
    <property type="project" value="UniProtKB-UniRule"/>
</dbReference>
<evidence type="ECO:0000256" key="7">
    <source>
        <dbReference type="SAM" id="SignalP"/>
    </source>
</evidence>
<keyword evidence="3 5" id="KW-0697">Rotamase</keyword>
<dbReference type="InterPro" id="IPR046357">
    <property type="entry name" value="PPIase_dom_sf"/>
</dbReference>
<evidence type="ECO:0000256" key="1">
    <source>
        <dbReference type="ARBA" id="ARBA00000971"/>
    </source>
</evidence>
<comment type="caution">
    <text evidence="9">The sequence shown here is derived from an EMBL/GenBank/DDBJ whole genome shotgun (WGS) entry which is preliminary data.</text>
</comment>
<dbReference type="PANTHER" id="PTHR43811:SF19">
    <property type="entry name" value="39 KDA FK506-BINDING NUCLEAR PROTEIN"/>
    <property type="match status" value="1"/>
</dbReference>
<sequence>MNKNILWLLGILVSLSAGFTSCSEDTQTADPYSDWAVRNDAYIDSIASVCANPPAGEHWEKVLNYKLQSDASEDLGYQDYTPGKNDYVYMKLFPEDNIEPLGISPMSTDMVSVHYRGKLINGTVFDESFSGEWNGMVNEPRSFAASGVITGWTTALLKVKEGQHVELYIPNGMGYGSVERDVIPAYSTLIFDLRLEKVIHPKGPDDRSRKMKQE</sequence>